<dbReference type="GeneID" id="10322107"/>
<sequence length="224" mass="25498">MSKTILLLGLTSTRGRSGKDTLIEELTKQGHVVHRVAFGDVLKEQAAIAMANPEVFSSEELLEFFHTDAKDHEMPGLTIDNLPEGDYKSFLLANGHEPHALRTPRWHLQQYGTEYRRVHLGNPNVWLNEGLKKIKEVPMGTTVVVVTDLRQRNEYIALSNLNEQGFMARLVRIQRMWFVEGVDDAEFHQTDLDLIGFYMNAVVLNEWGQQAAMVTQLREQGVDV</sequence>
<dbReference type="InterPro" id="IPR027417">
    <property type="entry name" value="P-loop_NTPase"/>
</dbReference>
<evidence type="ECO:0000313" key="2">
    <source>
        <dbReference type="Proteomes" id="UP000007493"/>
    </source>
</evidence>
<dbReference type="RefSeq" id="YP_004286193.1">
    <property type="nucleotide sequence ID" value="NC_015208.1"/>
</dbReference>
<reference evidence="1 2" key="2">
    <citation type="submission" date="2011-03" db="EMBL/GenBank/DDBJ databases">
        <title>The T7-Related Pseudomonas putida Phage phi15 Displays Virion-Associated Biofilm Eradication Properties.</title>
        <authorList>
            <person name="Cornelissen A."/>
            <person name="Ceyssens P.J."/>
            <person name="T'Syen J."/>
            <person name="Van Praet H."/>
        </authorList>
    </citation>
    <scope>NUCLEOTIDE SEQUENCE [LARGE SCALE GENOMIC DNA]</scope>
</reference>
<name>F0V6X6_9CAUD</name>
<dbReference type="EMBL" id="FR823298">
    <property type="protein sequence ID" value="CBZ41988.1"/>
    <property type="molecule type" value="Genomic_DNA"/>
</dbReference>
<dbReference type="OrthoDB" id="9879at10239"/>
<evidence type="ECO:0000313" key="1">
    <source>
        <dbReference type="EMBL" id="CBZ41988.1"/>
    </source>
</evidence>
<dbReference type="KEGG" id="vg:10322107"/>
<proteinExistence type="predicted"/>
<protein>
    <submittedName>
        <fullName evidence="1">Virion structural protein</fullName>
    </submittedName>
</protein>
<accession>F0V6X6</accession>
<dbReference type="Proteomes" id="UP000007493">
    <property type="component" value="Segment"/>
</dbReference>
<reference evidence="1 2" key="1">
    <citation type="submission" date="2011-02" db="EMBL/GenBank/DDBJ databases">
        <authorList>
            <person name="Cornelissen A.A."/>
        </authorList>
    </citation>
    <scope>NUCLEOTIDE SEQUENCE [LARGE SCALE GENOMIC DNA]</scope>
</reference>
<dbReference type="Gene3D" id="3.40.50.300">
    <property type="entry name" value="P-loop containing nucleotide triphosphate hydrolases"/>
    <property type="match status" value="1"/>
</dbReference>
<keyword evidence="2" id="KW-1185">Reference proteome</keyword>
<organism evidence="1 2">
    <name type="scientific">Pseudomonas phage phi15</name>
    <dbReference type="NCBI Taxonomy" id="988656"/>
    <lineage>
        <taxon>Viruses</taxon>
        <taxon>Duplodnaviria</taxon>
        <taxon>Heunggongvirae</taxon>
        <taxon>Uroviricota</taxon>
        <taxon>Caudoviricetes</taxon>
        <taxon>Autographivirales</taxon>
        <taxon>Autotranscriptaviridae</taxon>
        <taxon>Studiervirinae</taxon>
        <taxon>Troedvirus</taxon>
        <taxon>Troedvirus Phi15</taxon>
    </lineage>
</organism>